<dbReference type="KEGG" id="dte:Dester_0855"/>
<dbReference type="AlphaFoldDB" id="F0S3S3"/>
<dbReference type="eggNOG" id="COG1658">
    <property type="taxonomic scope" value="Bacteria"/>
</dbReference>
<accession>F0S3S3</accession>
<dbReference type="InterPro" id="IPR006171">
    <property type="entry name" value="TOPRIM_dom"/>
</dbReference>
<name>F0S3S3_DESTD</name>
<keyword evidence="3" id="KW-1185">Reference proteome</keyword>
<dbReference type="PANTHER" id="PTHR39964:SF2">
    <property type="entry name" value="UPF0292 PROTEIN MJ1624"/>
    <property type="match status" value="1"/>
</dbReference>
<dbReference type="Proteomes" id="UP000007102">
    <property type="component" value="Chromosome"/>
</dbReference>
<dbReference type="InParanoid" id="F0S3S3"/>
<evidence type="ECO:0000259" key="1">
    <source>
        <dbReference type="PROSITE" id="PS50880"/>
    </source>
</evidence>
<dbReference type="CDD" id="cd00188">
    <property type="entry name" value="TOPRIM"/>
    <property type="match status" value="1"/>
</dbReference>
<dbReference type="RefSeq" id="WP_013638448.1">
    <property type="nucleotide sequence ID" value="NC_015185.1"/>
</dbReference>
<dbReference type="PANTHER" id="PTHR39964">
    <property type="entry name" value="UPF0292 PROTEIN TK1411"/>
    <property type="match status" value="1"/>
</dbReference>
<dbReference type="PROSITE" id="PS50880">
    <property type="entry name" value="TOPRIM"/>
    <property type="match status" value="1"/>
</dbReference>
<reference evidence="3" key="2">
    <citation type="submission" date="2011-02" db="EMBL/GenBank/DDBJ databases">
        <title>The complete genome of Desulfurobacterium thermolithotrophum DSM 11699.</title>
        <authorList>
            <consortium name="US DOE Joint Genome Institute (JGI-PGF)"/>
            <person name="Lucas S."/>
            <person name="Copeland A."/>
            <person name="Lapidus A."/>
            <person name="Bruce D."/>
            <person name="Goodwin L."/>
            <person name="Pitluck S."/>
            <person name="Kyrpides N."/>
            <person name="Mavromatis K."/>
            <person name="Pagani I."/>
            <person name="Ivanova N."/>
            <person name="Mikhailova N."/>
            <person name="Daligault H."/>
            <person name="Detter J.C."/>
            <person name="Tapia R."/>
            <person name="Han C."/>
            <person name="Land M."/>
            <person name="Hauser L."/>
            <person name="Markowitz V."/>
            <person name="Cheng J.-F."/>
            <person name="Hugenholtz P."/>
            <person name="Woyke T."/>
            <person name="Wu D."/>
            <person name="Spring S."/>
            <person name="Brambilla E."/>
            <person name="Klenk H.-P."/>
            <person name="Eisen J.A."/>
        </authorList>
    </citation>
    <scope>NUCLEOTIDE SEQUENCE [LARGE SCALE GENOMIC DNA]</scope>
    <source>
        <strain evidence="3">DSM 11699 / BSA</strain>
    </source>
</reference>
<organism evidence="2 3">
    <name type="scientific">Desulfurobacterium thermolithotrophum (strain DSM 11699 / BSA)</name>
    <dbReference type="NCBI Taxonomy" id="868864"/>
    <lineage>
        <taxon>Bacteria</taxon>
        <taxon>Pseudomonadati</taxon>
        <taxon>Aquificota</taxon>
        <taxon>Aquificia</taxon>
        <taxon>Desulfurobacteriales</taxon>
        <taxon>Desulfurobacteriaceae</taxon>
        <taxon>Desulfurobacterium</taxon>
    </lineage>
</organism>
<gene>
    <name evidence="2" type="ordered locus">Dester_0855</name>
</gene>
<dbReference type="SMART" id="SM00493">
    <property type="entry name" value="TOPRIM"/>
    <property type="match status" value="1"/>
</dbReference>
<dbReference type="EMBL" id="CP002543">
    <property type="protein sequence ID" value="ADY73495.1"/>
    <property type="molecule type" value="Genomic_DNA"/>
</dbReference>
<protein>
    <submittedName>
        <fullName evidence="2">TOPRIM domain-containing protein</fullName>
    </submittedName>
</protein>
<dbReference type="STRING" id="868864.Dester_0855"/>
<dbReference type="Pfam" id="PF01751">
    <property type="entry name" value="Toprim"/>
    <property type="match status" value="1"/>
</dbReference>
<sequence length="129" mass="15003">MNSKKINIEKIKMLKNLLLDLKEFSLKNEKWAILVEGKRDKFALEKFSIQNVVELKGKNYHDIAEELSAIYEGVVLLMDFDPEGETIFEKLSKLLAGYGLRIDTSFRERLRETGVKFVEKIPQSLFFSN</sequence>
<reference evidence="2 3" key="1">
    <citation type="journal article" date="2011" name="Stand. Genomic Sci.">
        <title>Complete genome sequence of the thermophilic sulfur-reducer Desulfurobacterium thermolithotrophum type strain (BSA(T)) from a deep-sea hydrothermal vent.</title>
        <authorList>
            <person name="Goker M."/>
            <person name="Daligault H."/>
            <person name="Mwirichia R."/>
            <person name="Lapidus A."/>
            <person name="Lucas S."/>
            <person name="Deshpande S."/>
            <person name="Pagani I."/>
            <person name="Tapia R."/>
            <person name="Cheng J.F."/>
            <person name="Goodwin L."/>
            <person name="Pitluck S."/>
            <person name="Liolios K."/>
            <person name="Ivanova N."/>
            <person name="Mavromatis K."/>
            <person name="Mikhailova N."/>
            <person name="Pati A."/>
            <person name="Chen A."/>
            <person name="Palaniappan K."/>
            <person name="Han C."/>
            <person name="Land M."/>
            <person name="Hauser L."/>
            <person name="Pan C."/>
            <person name="Brambilla E.M."/>
            <person name="Rohde M."/>
            <person name="Spring S."/>
            <person name="Sikorski J."/>
            <person name="Wirth R."/>
            <person name="Detter J.C."/>
            <person name="Woyke T."/>
            <person name="Bristow J."/>
            <person name="Eisen J.A."/>
            <person name="Markowitz V."/>
            <person name="Hugenholtz P."/>
            <person name="Kyrpides N.C."/>
            <person name="Klenk H.P."/>
        </authorList>
    </citation>
    <scope>NUCLEOTIDE SEQUENCE [LARGE SCALE GENOMIC DNA]</scope>
    <source>
        <strain evidence="3">DSM 11699 / BSA</strain>
    </source>
</reference>
<dbReference type="SUPFAM" id="SSF110455">
    <property type="entry name" value="Toprim domain"/>
    <property type="match status" value="1"/>
</dbReference>
<proteinExistence type="predicted"/>
<dbReference type="HOGENOM" id="CLU_140789_2_1_0"/>
<evidence type="ECO:0000313" key="3">
    <source>
        <dbReference type="Proteomes" id="UP000007102"/>
    </source>
</evidence>
<evidence type="ECO:0000313" key="2">
    <source>
        <dbReference type="EMBL" id="ADY73495.1"/>
    </source>
</evidence>
<dbReference type="Gene3D" id="3.40.1360.10">
    <property type="match status" value="1"/>
</dbReference>
<feature type="domain" description="Toprim" evidence="1">
    <location>
        <begin position="30"/>
        <end position="110"/>
    </location>
</feature>